<feature type="transmembrane region" description="Helical" evidence="1">
    <location>
        <begin position="99"/>
        <end position="116"/>
    </location>
</feature>
<keyword evidence="1" id="KW-0472">Membrane</keyword>
<sequence length="462" mass="53895">MIYFIIAGVSGVTLATSIIASRKIFFELLEASVSLSNEVLSKEDERIKQKKLISALKRILISLLKLFGAVVFIAGATILPIVLYSLITNTSYESLDVSSTWFFISLSIGSVIPFLFKKKKSDDNYSEASKLLHKLILNNYNLSKLLFSFDRKFKKGEKIENKSEFVIVSGLARAGTTSLTDQLFKAGKFSSLDYSNMPFLLAPNLWKKMYNPKKAKLKERKHGDKMMFGLNTIEALEEYFFKVFLNDSFIRDSVLTKHEINEEVYDKYITYQSLIRTDNSHFYLSKNNNLILRYPSLRSLNKEFKAIFLFRKPEDHAYSLLNQHLRFSEFQTDDDFVETYMDWLGHHEFGYNQKVFSFDDKPTQINYDKNTLDYWLSVWLNYYNYLISLDDTDFILIDYQDYLSYPKEVLVYLQNKLKMEFDLSNVEPFKNNKTIDTSGCDKNLLQKTGSLYQALKQKKVSF</sequence>
<keyword evidence="3" id="KW-1185">Reference proteome</keyword>
<evidence type="ECO:0000313" key="3">
    <source>
        <dbReference type="Proteomes" id="UP001198402"/>
    </source>
</evidence>
<evidence type="ECO:0000256" key="1">
    <source>
        <dbReference type="SAM" id="Phobius"/>
    </source>
</evidence>
<organism evidence="2 3">
    <name type="scientific">Winogradskyella vincentii</name>
    <dbReference type="NCBI Taxonomy" id="2877122"/>
    <lineage>
        <taxon>Bacteria</taxon>
        <taxon>Pseudomonadati</taxon>
        <taxon>Bacteroidota</taxon>
        <taxon>Flavobacteriia</taxon>
        <taxon>Flavobacteriales</taxon>
        <taxon>Flavobacteriaceae</taxon>
        <taxon>Winogradskyella</taxon>
    </lineage>
</organism>
<protein>
    <submittedName>
        <fullName evidence="2">Sulfotransferase family protein</fullName>
    </submittedName>
</protein>
<evidence type="ECO:0000313" key="2">
    <source>
        <dbReference type="EMBL" id="MCA0152219.1"/>
    </source>
</evidence>
<dbReference type="InterPro" id="IPR027417">
    <property type="entry name" value="P-loop_NTPase"/>
</dbReference>
<dbReference type="Proteomes" id="UP001198402">
    <property type="component" value="Unassembled WGS sequence"/>
</dbReference>
<dbReference type="EMBL" id="JAIUJS010000002">
    <property type="protein sequence ID" value="MCA0152219.1"/>
    <property type="molecule type" value="Genomic_DNA"/>
</dbReference>
<keyword evidence="1" id="KW-1133">Transmembrane helix</keyword>
<dbReference type="RefSeq" id="WP_224477164.1">
    <property type="nucleotide sequence ID" value="NZ_JAIUJS010000002.1"/>
</dbReference>
<comment type="caution">
    <text evidence="2">The sequence shown here is derived from an EMBL/GenBank/DDBJ whole genome shotgun (WGS) entry which is preliminary data.</text>
</comment>
<gene>
    <name evidence="2" type="ORF">LBV24_03255</name>
</gene>
<dbReference type="Gene3D" id="3.40.50.300">
    <property type="entry name" value="P-loop containing nucleotide triphosphate hydrolases"/>
    <property type="match status" value="1"/>
</dbReference>
<proteinExistence type="predicted"/>
<dbReference type="SUPFAM" id="SSF52540">
    <property type="entry name" value="P-loop containing nucleoside triphosphate hydrolases"/>
    <property type="match status" value="1"/>
</dbReference>
<reference evidence="3" key="1">
    <citation type="submission" date="2023-07" db="EMBL/GenBank/DDBJ databases">
        <authorList>
            <person name="Yue Y."/>
        </authorList>
    </citation>
    <scope>NUCLEOTIDE SEQUENCE [LARGE SCALE GENOMIC DNA]</scope>
    <source>
        <strain evidence="3">2Y89</strain>
    </source>
</reference>
<accession>A0ABS7XYV2</accession>
<keyword evidence="1" id="KW-0812">Transmembrane</keyword>
<name>A0ABS7XYV2_9FLAO</name>
<feature type="transmembrane region" description="Helical" evidence="1">
    <location>
        <begin position="59"/>
        <end position="87"/>
    </location>
</feature>